<name>A0A1T4VUG9_9FIRM</name>
<dbReference type="RefSeq" id="WP_078766448.1">
    <property type="nucleotide sequence ID" value="NZ_FUXZ01000009.1"/>
</dbReference>
<dbReference type="PANTHER" id="PTHR45138:SF6">
    <property type="entry name" value="DIGUANYLATE CYCLASE DGCN"/>
    <property type="match status" value="1"/>
</dbReference>
<proteinExistence type="predicted"/>
<accession>A0A1T4VUG9</accession>
<dbReference type="GO" id="GO:0052621">
    <property type="term" value="F:diguanylate cyclase activity"/>
    <property type="evidence" value="ECO:0007669"/>
    <property type="project" value="TreeGrafter"/>
</dbReference>
<dbReference type="AlphaFoldDB" id="A0A1T4VUG9"/>
<dbReference type="SMART" id="SM00267">
    <property type="entry name" value="GGDEF"/>
    <property type="match status" value="1"/>
</dbReference>
<evidence type="ECO:0000313" key="2">
    <source>
        <dbReference type="EMBL" id="SKA68478.1"/>
    </source>
</evidence>
<dbReference type="Gene3D" id="3.30.450.40">
    <property type="match status" value="1"/>
</dbReference>
<evidence type="ECO:0000259" key="1">
    <source>
        <dbReference type="PROSITE" id="PS50887"/>
    </source>
</evidence>
<dbReference type="PROSITE" id="PS50887">
    <property type="entry name" value="GGDEF"/>
    <property type="match status" value="1"/>
</dbReference>
<dbReference type="NCBIfam" id="TIGR00254">
    <property type="entry name" value="GGDEF"/>
    <property type="match status" value="1"/>
</dbReference>
<keyword evidence="3" id="KW-1185">Reference proteome</keyword>
<evidence type="ECO:0000313" key="3">
    <source>
        <dbReference type="Proteomes" id="UP000190814"/>
    </source>
</evidence>
<dbReference type="OrthoDB" id="9759607at2"/>
<dbReference type="Pfam" id="PF00990">
    <property type="entry name" value="GGDEF"/>
    <property type="match status" value="1"/>
</dbReference>
<dbReference type="PANTHER" id="PTHR45138">
    <property type="entry name" value="REGULATORY COMPONENTS OF SENSORY TRANSDUCTION SYSTEM"/>
    <property type="match status" value="1"/>
</dbReference>
<sequence length="485" mass="55023">MNYGPVVEHMKKIASVLSVKINSDGSCGDICLEAANDLYLKSVNVSREDFRPGKPYTNYIPKDLNFEAMSYRCVLEQRMIHSYVNAEFYNAWMELYLMPMDSEDVDKKYFMFSYDMSPKVDANVLADISPDIASRVIRTTLKLRETDDFKKSIRGIMDDIRADCEANRGCILLTDFKARTCSVLCDSLSPDEHTPDMASYIDEGGYLRNPAEDHSMEDDNSDIAFFDIVETWADLIAGSNCYIVHDADELEKMKDISPIWYTSLKYAGVYNLVIYPLKANGETIGYIWVTNFNSDNTLNIKAILEVTSFILAAEISNYQLFRKLKILSDTDLLTGLLNRNAMNNRIADIVSGDSPFNGEYGVAFVDLNGLKAVNDKEGHIAGDNLLKAAASVLRDTFMENEIYRVGGDEFLVLVVGKTEQDFNNLVDDLRDVCEKSDTVKVAVGSYFGNSNVDIREAMHIADERMYKDKEEYYKKYPELKYRNSK</sequence>
<dbReference type="GO" id="GO:1902201">
    <property type="term" value="P:negative regulation of bacterial-type flagellum-dependent cell motility"/>
    <property type="evidence" value="ECO:0007669"/>
    <property type="project" value="TreeGrafter"/>
</dbReference>
<protein>
    <submittedName>
        <fullName evidence="2">Diguanylate cyclase (GGDEF) domain-containing protein</fullName>
    </submittedName>
</protein>
<dbReference type="InterPro" id="IPR029016">
    <property type="entry name" value="GAF-like_dom_sf"/>
</dbReference>
<organism evidence="2 3">
    <name type="scientific">Eubacterium uniforme</name>
    <dbReference type="NCBI Taxonomy" id="39495"/>
    <lineage>
        <taxon>Bacteria</taxon>
        <taxon>Bacillati</taxon>
        <taxon>Bacillota</taxon>
        <taxon>Clostridia</taxon>
        <taxon>Eubacteriales</taxon>
        <taxon>Eubacteriaceae</taxon>
        <taxon>Eubacterium</taxon>
    </lineage>
</organism>
<dbReference type="InterPro" id="IPR029787">
    <property type="entry name" value="Nucleotide_cyclase"/>
</dbReference>
<gene>
    <name evidence="2" type="ORF">SAMN02745111_01590</name>
</gene>
<dbReference type="Proteomes" id="UP000190814">
    <property type="component" value="Unassembled WGS sequence"/>
</dbReference>
<reference evidence="2 3" key="1">
    <citation type="submission" date="2017-02" db="EMBL/GenBank/DDBJ databases">
        <authorList>
            <person name="Peterson S.W."/>
        </authorList>
    </citation>
    <scope>NUCLEOTIDE SEQUENCE [LARGE SCALE GENOMIC DNA]</scope>
    <source>
        <strain evidence="2 3">ATCC 35992</strain>
    </source>
</reference>
<dbReference type="SUPFAM" id="SSF55073">
    <property type="entry name" value="Nucleotide cyclase"/>
    <property type="match status" value="1"/>
</dbReference>
<dbReference type="GO" id="GO:0005886">
    <property type="term" value="C:plasma membrane"/>
    <property type="evidence" value="ECO:0007669"/>
    <property type="project" value="TreeGrafter"/>
</dbReference>
<dbReference type="CDD" id="cd01949">
    <property type="entry name" value="GGDEF"/>
    <property type="match status" value="1"/>
</dbReference>
<dbReference type="InterPro" id="IPR043128">
    <property type="entry name" value="Rev_trsase/Diguanyl_cyclase"/>
</dbReference>
<dbReference type="GO" id="GO:0043709">
    <property type="term" value="P:cell adhesion involved in single-species biofilm formation"/>
    <property type="evidence" value="ECO:0007669"/>
    <property type="project" value="TreeGrafter"/>
</dbReference>
<dbReference type="EMBL" id="FUXZ01000009">
    <property type="protein sequence ID" value="SKA68478.1"/>
    <property type="molecule type" value="Genomic_DNA"/>
</dbReference>
<dbReference type="STRING" id="39495.SAMN02745111_01590"/>
<dbReference type="Gene3D" id="3.30.70.270">
    <property type="match status" value="1"/>
</dbReference>
<dbReference type="InterPro" id="IPR050469">
    <property type="entry name" value="Diguanylate_Cyclase"/>
</dbReference>
<dbReference type="InterPro" id="IPR000160">
    <property type="entry name" value="GGDEF_dom"/>
</dbReference>
<feature type="domain" description="GGDEF" evidence="1">
    <location>
        <begin position="358"/>
        <end position="485"/>
    </location>
</feature>